<evidence type="ECO:0000256" key="20">
    <source>
        <dbReference type="ARBA" id="ARBA00023098"/>
    </source>
</evidence>
<dbReference type="GO" id="GO:0020037">
    <property type="term" value="F:heme binding"/>
    <property type="evidence" value="ECO:0007669"/>
    <property type="project" value="InterPro"/>
</dbReference>
<feature type="domain" description="EGF-like" evidence="29">
    <location>
        <begin position="18"/>
        <end position="56"/>
    </location>
</feature>
<keyword evidence="14" id="KW-0256">Endoplasmic reticulum</keyword>
<keyword evidence="10" id="KW-0575">Peroxidase</keyword>
<reference evidence="30" key="1">
    <citation type="submission" date="2018-11" db="EMBL/GenBank/DDBJ databases">
        <authorList>
            <person name="Alioto T."/>
            <person name="Alioto T."/>
        </authorList>
    </citation>
    <scope>NUCLEOTIDE SEQUENCE</scope>
</reference>
<sequence>MKKIFGLIVLFFLVDVNAGNLCCSYPCQNNGVCLTKGFKDYECDCTRIDFYGKNCETLRSNLIDIPPPYDNDHSYITLGAHFNHSFYTRVLPPVPEECPTPMGVAGKEELPDINALVQKLFVREKFKPDPIGTSVLFSFMAQHFSHMFLKTDFKRGPQYQWGGHGIDMTNIYGKNKHDENLLRSFKDGKLKLQTINSEDWPVLTKDADVEMHYLGPVPAERKFALGHSFFGQTIKIVIEDYVQHLSNYNFKLMFKPDLLFGENFQYQARASVEFNHLYYWHPLMPDEFIIGDTNYTMRDILVNPGLVIKHGMTTFVDSLSKQSAGAVSVIRK</sequence>
<evidence type="ECO:0000256" key="13">
    <source>
        <dbReference type="ARBA" id="ARBA00022723"/>
    </source>
</evidence>
<keyword evidence="16" id="KW-0492">Microsome</keyword>
<keyword evidence="20" id="KW-0443">Lipid metabolism</keyword>
<comment type="cofactor">
    <cofactor evidence="1">
        <name>heme b</name>
        <dbReference type="ChEBI" id="CHEBI:60344"/>
    </cofactor>
</comment>
<keyword evidence="15" id="KW-0276">Fatty acid metabolism</keyword>
<dbReference type="GO" id="GO:0004666">
    <property type="term" value="F:prostaglandin-endoperoxide synthase activity"/>
    <property type="evidence" value="ECO:0007669"/>
    <property type="project" value="UniProtKB-EC"/>
</dbReference>
<dbReference type="PROSITE" id="PS50292">
    <property type="entry name" value="PEROXIDASE_3"/>
    <property type="match status" value="1"/>
</dbReference>
<evidence type="ECO:0000259" key="29">
    <source>
        <dbReference type="PROSITE" id="PS50026"/>
    </source>
</evidence>
<keyword evidence="18" id="KW-0560">Oxidoreductase</keyword>
<feature type="binding site" description="axial binding residue" evidence="26">
    <location>
        <position position="281"/>
    </location>
    <ligand>
        <name>heme b</name>
        <dbReference type="ChEBI" id="CHEBI:60344"/>
    </ligand>
    <ligandPart>
        <name>Fe</name>
        <dbReference type="ChEBI" id="CHEBI:18248"/>
    </ligandPart>
</feature>
<evidence type="ECO:0000256" key="17">
    <source>
        <dbReference type="ARBA" id="ARBA00022964"/>
    </source>
</evidence>
<dbReference type="GO" id="GO:0046872">
    <property type="term" value="F:metal ion binding"/>
    <property type="evidence" value="ECO:0007669"/>
    <property type="project" value="UniProtKB-KW"/>
</dbReference>
<dbReference type="AlphaFoldDB" id="A0A8B6DXK2"/>
<comment type="catalytic activity">
    <reaction evidence="22">
        <text>(9Z,12Z)-octadecadienoate + AH2 + O2 = (9S)-hydroxy-(10E,12Z)-octadecadienoate + A + H2O</text>
        <dbReference type="Rhea" id="RHEA:75459"/>
        <dbReference type="ChEBI" id="CHEBI:13193"/>
        <dbReference type="ChEBI" id="CHEBI:15377"/>
        <dbReference type="ChEBI" id="CHEBI:15379"/>
        <dbReference type="ChEBI" id="CHEBI:17499"/>
        <dbReference type="ChEBI" id="CHEBI:30245"/>
        <dbReference type="ChEBI" id="CHEBI:77852"/>
    </reaction>
    <physiologicalReaction direction="left-to-right" evidence="22">
        <dbReference type="Rhea" id="RHEA:75460"/>
    </physiologicalReaction>
</comment>
<evidence type="ECO:0000256" key="22">
    <source>
        <dbReference type="ARBA" id="ARBA00035976"/>
    </source>
</evidence>
<dbReference type="CDD" id="cd00054">
    <property type="entry name" value="EGF_CA"/>
    <property type="match status" value="1"/>
</dbReference>
<comment type="catalytic activity">
    <reaction evidence="24">
        <text>(9Z,12Z)-octadecadienoate + AH2 + O2 = (13S)-hydroxy-(9Z,11E)-octadecadienoate + A + H2O</text>
        <dbReference type="Rhea" id="RHEA:75451"/>
        <dbReference type="ChEBI" id="CHEBI:13193"/>
        <dbReference type="ChEBI" id="CHEBI:15377"/>
        <dbReference type="ChEBI" id="CHEBI:15379"/>
        <dbReference type="ChEBI" id="CHEBI:17499"/>
        <dbReference type="ChEBI" id="CHEBI:30245"/>
        <dbReference type="ChEBI" id="CHEBI:90850"/>
    </reaction>
    <physiologicalReaction direction="left-to-right" evidence="24">
        <dbReference type="Rhea" id="RHEA:75452"/>
    </physiologicalReaction>
</comment>
<keyword evidence="21" id="KW-0275">Fatty acid biosynthesis</keyword>
<comment type="similarity">
    <text evidence="5">Belongs to the prostaglandin G/H synthase family.</text>
</comment>
<dbReference type="InterPro" id="IPR037120">
    <property type="entry name" value="Haem_peroxidase_sf_animal"/>
</dbReference>
<evidence type="ECO:0000256" key="11">
    <source>
        <dbReference type="ARBA" id="ARBA00022585"/>
    </source>
</evidence>
<dbReference type="InterPro" id="IPR010255">
    <property type="entry name" value="Haem_peroxidase_sf"/>
</dbReference>
<dbReference type="InterPro" id="IPR019791">
    <property type="entry name" value="Haem_peroxidase_animal"/>
</dbReference>
<evidence type="ECO:0000256" key="18">
    <source>
        <dbReference type="ARBA" id="ARBA00023002"/>
    </source>
</evidence>
<keyword evidence="13 26" id="KW-0479">Metal-binding</keyword>
<evidence type="ECO:0000256" key="25">
    <source>
        <dbReference type="ARBA" id="ARBA00036409"/>
    </source>
</evidence>
<comment type="caution">
    <text evidence="30">The sequence shown here is derived from an EMBL/GenBank/DDBJ whole genome shotgun (WGS) entry which is preliminary data.</text>
</comment>
<evidence type="ECO:0000256" key="16">
    <source>
        <dbReference type="ARBA" id="ARBA00022848"/>
    </source>
</evidence>
<dbReference type="OrthoDB" id="823504at2759"/>
<accession>A0A8B6DXK2</accession>
<evidence type="ECO:0000256" key="12">
    <source>
        <dbReference type="ARBA" id="ARBA00022617"/>
    </source>
</evidence>
<keyword evidence="8" id="KW-0644">Prostaglandin metabolism</keyword>
<dbReference type="GO" id="GO:0019371">
    <property type="term" value="P:cyclooxygenase pathway"/>
    <property type="evidence" value="ECO:0007669"/>
    <property type="project" value="TreeGrafter"/>
</dbReference>
<keyword evidence="11" id="KW-0643">Prostaglandin biosynthesis</keyword>
<comment type="caution">
    <text evidence="27">Lacks conserved residue(s) required for the propagation of feature annotation.</text>
</comment>
<dbReference type="GO" id="GO:0043005">
    <property type="term" value="C:neuron projection"/>
    <property type="evidence" value="ECO:0007669"/>
    <property type="project" value="TreeGrafter"/>
</dbReference>
<evidence type="ECO:0000256" key="9">
    <source>
        <dbReference type="ARBA" id="ARBA00022516"/>
    </source>
</evidence>
<keyword evidence="19 26" id="KW-0408">Iron</keyword>
<dbReference type="SUPFAM" id="SSF57196">
    <property type="entry name" value="EGF/Laminin"/>
    <property type="match status" value="1"/>
</dbReference>
<keyword evidence="9" id="KW-0444">Lipid biosynthesis</keyword>
<feature type="signal peptide" evidence="28">
    <location>
        <begin position="1"/>
        <end position="18"/>
    </location>
</feature>
<evidence type="ECO:0000256" key="27">
    <source>
        <dbReference type="PROSITE-ProRule" id="PRU00076"/>
    </source>
</evidence>
<evidence type="ECO:0000256" key="28">
    <source>
        <dbReference type="SAM" id="SignalP"/>
    </source>
</evidence>
<dbReference type="PRINTS" id="PR00457">
    <property type="entry name" value="ANPEROXIDASE"/>
</dbReference>
<comment type="catalytic activity">
    <reaction evidence="23">
        <text>(9Z,12Z)-octadecadienoate + AH2 + O2 = (9R)-hydroxy-(10E,12Z)-octadecadienoate + A + H2O</text>
        <dbReference type="Rhea" id="RHEA:75447"/>
        <dbReference type="ChEBI" id="CHEBI:13193"/>
        <dbReference type="ChEBI" id="CHEBI:15377"/>
        <dbReference type="ChEBI" id="CHEBI:15379"/>
        <dbReference type="ChEBI" id="CHEBI:17499"/>
        <dbReference type="ChEBI" id="CHEBI:30245"/>
        <dbReference type="ChEBI" id="CHEBI:77895"/>
    </reaction>
    <physiologicalReaction direction="left-to-right" evidence="23">
        <dbReference type="Rhea" id="RHEA:75448"/>
    </physiologicalReaction>
</comment>
<evidence type="ECO:0000256" key="1">
    <source>
        <dbReference type="ARBA" id="ARBA00001970"/>
    </source>
</evidence>
<evidence type="ECO:0000256" key="4">
    <source>
        <dbReference type="ARBA" id="ARBA00004702"/>
    </source>
</evidence>
<comment type="subunit">
    <text evidence="6">Homodimer.</text>
</comment>
<evidence type="ECO:0000313" key="30">
    <source>
        <dbReference type="EMBL" id="VDI25797.1"/>
    </source>
</evidence>
<comment type="catalytic activity">
    <reaction evidence="25">
        <text>(9Z,12Z)-octadecadienoate + AH2 + O2 = (13R)-hydroxy-(9Z,11E)-octadecadienoate + A + H2O</text>
        <dbReference type="Rhea" id="RHEA:75455"/>
        <dbReference type="ChEBI" id="CHEBI:13193"/>
        <dbReference type="ChEBI" id="CHEBI:15377"/>
        <dbReference type="ChEBI" id="CHEBI:15379"/>
        <dbReference type="ChEBI" id="CHEBI:17499"/>
        <dbReference type="ChEBI" id="CHEBI:30245"/>
        <dbReference type="ChEBI" id="CHEBI:136655"/>
    </reaction>
    <physiologicalReaction direction="left-to-right" evidence="25">
        <dbReference type="Rhea" id="RHEA:75456"/>
    </physiologicalReaction>
</comment>
<evidence type="ECO:0000256" key="26">
    <source>
        <dbReference type="PIRSR" id="PIRSR619791-2"/>
    </source>
</evidence>
<keyword evidence="17" id="KW-0223">Dioxygenase</keyword>
<dbReference type="EC" id="1.14.99.1" evidence="7"/>
<dbReference type="GO" id="GO:0005789">
    <property type="term" value="C:endoplasmic reticulum membrane"/>
    <property type="evidence" value="ECO:0007669"/>
    <property type="project" value="UniProtKB-SubCell"/>
</dbReference>
<proteinExistence type="inferred from homology"/>
<keyword evidence="31" id="KW-1185">Reference proteome</keyword>
<evidence type="ECO:0000256" key="2">
    <source>
        <dbReference type="ARBA" id="ARBA00004524"/>
    </source>
</evidence>
<keyword evidence="12 26" id="KW-0349">Heme</keyword>
<evidence type="ECO:0000313" key="31">
    <source>
        <dbReference type="Proteomes" id="UP000596742"/>
    </source>
</evidence>
<feature type="chain" id="PRO_5032341638" description="prostaglandin-endoperoxide synthase" evidence="28">
    <location>
        <begin position="19"/>
        <end position="332"/>
    </location>
</feature>
<evidence type="ECO:0000256" key="21">
    <source>
        <dbReference type="ARBA" id="ARBA00023160"/>
    </source>
</evidence>
<evidence type="ECO:0000256" key="6">
    <source>
        <dbReference type="ARBA" id="ARBA00011738"/>
    </source>
</evidence>
<protein>
    <recommendedName>
        <fullName evidence="7">prostaglandin-endoperoxide synthase</fullName>
        <ecNumber evidence="7">1.14.99.1</ecNumber>
    </recommendedName>
</protein>
<dbReference type="InterPro" id="IPR000742">
    <property type="entry name" value="EGF"/>
</dbReference>
<comment type="pathway">
    <text evidence="4">Lipid metabolism; prostaglandin biosynthesis.</text>
</comment>
<evidence type="ECO:0000256" key="23">
    <source>
        <dbReference type="ARBA" id="ARBA00036313"/>
    </source>
</evidence>
<evidence type="ECO:0000256" key="10">
    <source>
        <dbReference type="ARBA" id="ARBA00022559"/>
    </source>
</evidence>
<dbReference type="Proteomes" id="UP000596742">
    <property type="component" value="Unassembled WGS sequence"/>
</dbReference>
<gene>
    <name evidence="30" type="ORF">MGAL_10B069816</name>
</gene>
<dbReference type="InterPro" id="IPR050783">
    <property type="entry name" value="Oxylipin_biosynth_metab"/>
</dbReference>
<dbReference type="Gene3D" id="1.10.640.10">
    <property type="entry name" value="Haem peroxidase domain superfamily, animal type"/>
    <property type="match status" value="2"/>
</dbReference>
<dbReference type="GO" id="GO:0004601">
    <property type="term" value="F:peroxidase activity"/>
    <property type="evidence" value="ECO:0007669"/>
    <property type="project" value="UniProtKB-KW"/>
</dbReference>
<organism evidence="30 31">
    <name type="scientific">Mytilus galloprovincialis</name>
    <name type="common">Mediterranean mussel</name>
    <dbReference type="NCBI Taxonomy" id="29158"/>
    <lineage>
        <taxon>Eukaryota</taxon>
        <taxon>Metazoa</taxon>
        <taxon>Spiralia</taxon>
        <taxon>Lophotrochozoa</taxon>
        <taxon>Mollusca</taxon>
        <taxon>Bivalvia</taxon>
        <taxon>Autobranchia</taxon>
        <taxon>Pteriomorphia</taxon>
        <taxon>Mytilida</taxon>
        <taxon>Mytiloidea</taxon>
        <taxon>Mytilidae</taxon>
        <taxon>Mytilinae</taxon>
        <taxon>Mytilus</taxon>
    </lineage>
</organism>
<evidence type="ECO:0000256" key="14">
    <source>
        <dbReference type="ARBA" id="ARBA00022824"/>
    </source>
</evidence>
<comment type="subcellular location">
    <subcellularLocation>
        <location evidence="3">Endoplasmic reticulum membrane</location>
    </subcellularLocation>
    <subcellularLocation>
        <location evidence="2">Microsome membrane</location>
    </subcellularLocation>
</comment>
<evidence type="ECO:0000256" key="19">
    <source>
        <dbReference type="ARBA" id="ARBA00023004"/>
    </source>
</evidence>
<evidence type="ECO:0000256" key="24">
    <source>
        <dbReference type="ARBA" id="ARBA00036358"/>
    </source>
</evidence>
<evidence type="ECO:0000256" key="5">
    <source>
        <dbReference type="ARBA" id="ARBA00008928"/>
    </source>
</evidence>
<dbReference type="GO" id="GO:0006979">
    <property type="term" value="P:response to oxidative stress"/>
    <property type="evidence" value="ECO:0007669"/>
    <property type="project" value="InterPro"/>
</dbReference>
<dbReference type="GO" id="GO:0016702">
    <property type="term" value="F:oxidoreductase activity, acting on single donors with incorporation of molecular oxygen, incorporation of two atoms of oxygen"/>
    <property type="evidence" value="ECO:0007669"/>
    <property type="project" value="TreeGrafter"/>
</dbReference>
<dbReference type="PANTHER" id="PTHR11903:SF39">
    <property type="entry name" value="PROSTAGLANDIN G_H SYNTHASE 2-LIKE"/>
    <property type="match status" value="1"/>
</dbReference>
<keyword evidence="27" id="KW-0245">EGF-like domain</keyword>
<evidence type="ECO:0000256" key="3">
    <source>
        <dbReference type="ARBA" id="ARBA00004586"/>
    </source>
</evidence>
<keyword evidence="28" id="KW-0732">Signal</keyword>
<evidence type="ECO:0000256" key="7">
    <source>
        <dbReference type="ARBA" id="ARBA00012440"/>
    </source>
</evidence>
<dbReference type="EMBL" id="UYJE01004184">
    <property type="protein sequence ID" value="VDI25797.1"/>
    <property type="molecule type" value="Genomic_DNA"/>
</dbReference>
<dbReference type="PROSITE" id="PS50026">
    <property type="entry name" value="EGF_3"/>
    <property type="match status" value="1"/>
</dbReference>
<name>A0A8B6DXK2_MYTGA</name>
<dbReference type="PANTHER" id="PTHR11903">
    <property type="entry name" value="PROSTAGLANDIN G/H SYNTHASE"/>
    <property type="match status" value="1"/>
</dbReference>
<evidence type="ECO:0000256" key="15">
    <source>
        <dbReference type="ARBA" id="ARBA00022832"/>
    </source>
</evidence>
<dbReference type="SUPFAM" id="SSF48113">
    <property type="entry name" value="Heme-dependent peroxidases"/>
    <property type="match status" value="1"/>
</dbReference>
<evidence type="ECO:0000256" key="8">
    <source>
        <dbReference type="ARBA" id="ARBA00022501"/>
    </source>
</evidence>